<evidence type="ECO:0000313" key="3">
    <source>
        <dbReference type="EMBL" id="SEA27726.1"/>
    </source>
</evidence>
<dbReference type="PIRSF" id="PIRSF028777">
    <property type="entry name" value="UCP028777"/>
    <property type="match status" value="1"/>
</dbReference>
<dbReference type="OrthoDB" id="9790567at2"/>
<dbReference type="InterPro" id="IPR005185">
    <property type="entry name" value="YccF"/>
</dbReference>
<feature type="domain" description="Inner membrane component" evidence="2">
    <location>
        <begin position="69"/>
        <end position="119"/>
    </location>
</feature>
<dbReference type="EMBL" id="FNRF01000002">
    <property type="protein sequence ID" value="SEA27726.1"/>
    <property type="molecule type" value="Genomic_DNA"/>
</dbReference>
<proteinExistence type="predicted"/>
<organism evidence="3 4">
    <name type="scientific">Xylanibacter ruminicola</name>
    <name type="common">Prevotella ruminicola</name>
    <dbReference type="NCBI Taxonomy" id="839"/>
    <lineage>
        <taxon>Bacteria</taxon>
        <taxon>Pseudomonadati</taxon>
        <taxon>Bacteroidota</taxon>
        <taxon>Bacteroidia</taxon>
        <taxon>Bacteroidales</taxon>
        <taxon>Prevotellaceae</taxon>
        <taxon>Xylanibacter</taxon>
    </lineage>
</organism>
<reference evidence="3 4" key="1">
    <citation type="submission" date="2016-10" db="EMBL/GenBank/DDBJ databases">
        <authorList>
            <person name="de Groot N.N."/>
        </authorList>
    </citation>
    <scope>NUCLEOTIDE SEQUENCE [LARGE SCALE GENOMIC DNA]</scope>
    <source>
        <strain evidence="3 4">D31d</strain>
    </source>
</reference>
<protein>
    <submittedName>
        <fullName evidence="3">Uncharacterized membrane protein YccF, DUF307 family</fullName>
    </submittedName>
</protein>
<feature type="domain" description="Inner membrane component" evidence="2">
    <location>
        <begin position="4"/>
        <end position="53"/>
    </location>
</feature>
<gene>
    <name evidence="3" type="ORF">SAMN05216462_0944</name>
</gene>
<dbReference type="GO" id="GO:0005886">
    <property type="term" value="C:plasma membrane"/>
    <property type="evidence" value="ECO:0007669"/>
    <property type="project" value="TreeGrafter"/>
</dbReference>
<keyword evidence="1" id="KW-0472">Membrane</keyword>
<dbReference type="PANTHER" id="PTHR42903:SF1">
    <property type="entry name" value="INNER MEMBRANE PROTEIN YCCF"/>
    <property type="match status" value="1"/>
</dbReference>
<name>A0A1H3ZVC6_XYLRU</name>
<evidence type="ECO:0000259" key="2">
    <source>
        <dbReference type="Pfam" id="PF03733"/>
    </source>
</evidence>
<dbReference type="NCBIfam" id="NF008740">
    <property type="entry name" value="PRK11770.1-2"/>
    <property type="match status" value="1"/>
</dbReference>
<accession>A0A1H3ZVC6</accession>
<dbReference type="RefSeq" id="WP_074760476.1">
    <property type="nucleotide sequence ID" value="NZ_FNRF01000002.1"/>
</dbReference>
<dbReference type="PANTHER" id="PTHR42903">
    <property type="entry name" value="INNER MEMBRANE PROTEIN YCCF"/>
    <property type="match status" value="1"/>
</dbReference>
<feature type="transmembrane region" description="Helical" evidence="1">
    <location>
        <begin position="6"/>
        <end position="23"/>
    </location>
</feature>
<evidence type="ECO:0000256" key="1">
    <source>
        <dbReference type="SAM" id="Phobius"/>
    </source>
</evidence>
<dbReference type="InterPro" id="IPR052937">
    <property type="entry name" value="Inner_membrane_protein"/>
</dbReference>
<keyword evidence="1" id="KW-0812">Transmembrane</keyword>
<sequence>MKLLGNIIWLIFGGINIALEYFIAGLILMLTIVGIPFGLQSFKLGILALWPFGTKVEWMQSQPGCLSTFMNVLWFFVGGIWICLTHIFYGFILCITIIGIPWGKMHFRLAKLALSPFGRAVI</sequence>
<dbReference type="Proteomes" id="UP000182257">
    <property type="component" value="Unassembled WGS sequence"/>
</dbReference>
<dbReference type="InterPro" id="IPR031308">
    <property type="entry name" value="UCP028777"/>
</dbReference>
<evidence type="ECO:0000313" key="4">
    <source>
        <dbReference type="Proteomes" id="UP000182257"/>
    </source>
</evidence>
<dbReference type="Pfam" id="PF03733">
    <property type="entry name" value="YccF"/>
    <property type="match status" value="2"/>
</dbReference>
<keyword evidence="1" id="KW-1133">Transmembrane helix</keyword>
<dbReference type="AlphaFoldDB" id="A0A1H3ZVC6"/>
<feature type="transmembrane region" description="Helical" evidence="1">
    <location>
        <begin position="72"/>
        <end position="102"/>
    </location>
</feature>